<dbReference type="SUPFAM" id="SSF51735">
    <property type="entry name" value="NAD(P)-binding Rossmann-fold domains"/>
    <property type="match status" value="1"/>
</dbReference>
<evidence type="ECO:0000256" key="2">
    <source>
        <dbReference type="ARBA" id="ARBA00023002"/>
    </source>
</evidence>
<evidence type="ECO:0000313" key="8">
    <source>
        <dbReference type="EMBL" id="EHK21234.1"/>
    </source>
</evidence>
<dbReference type="InParanoid" id="G9MW97"/>
<feature type="domain" description="GFO/IDH/MocA-like oxidoreductase" evidence="7">
    <location>
        <begin position="181"/>
        <end position="263"/>
    </location>
</feature>
<evidence type="ECO:0000256" key="1">
    <source>
        <dbReference type="ARBA" id="ARBA00010928"/>
    </source>
</evidence>
<evidence type="ECO:0000259" key="7">
    <source>
        <dbReference type="Pfam" id="PF22725"/>
    </source>
</evidence>
<reference evidence="8 9" key="1">
    <citation type="journal article" date="2011" name="Genome Biol.">
        <title>Comparative genome sequence analysis underscores mycoparasitism as the ancestral life style of Trichoderma.</title>
        <authorList>
            <person name="Kubicek C.P."/>
            <person name="Herrera-Estrella A."/>
            <person name="Seidl-Seiboth V."/>
            <person name="Martinez D.A."/>
            <person name="Druzhinina I.S."/>
            <person name="Thon M."/>
            <person name="Zeilinger S."/>
            <person name="Casas-Flores S."/>
            <person name="Horwitz B.A."/>
            <person name="Mukherjee P.K."/>
            <person name="Mukherjee M."/>
            <person name="Kredics L."/>
            <person name="Alcaraz L.D."/>
            <person name="Aerts A."/>
            <person name="Antal Z."/>
            <person name="Atanasova L."/>
            <person name="Cervantes-Badillo M.G."/>
            <person name="Challacombe J."/>
            <person name="Chertkov O."/>
            <person name="McCluskey K."/>
            <person name="Coulpier F."/>
            <person name="Deshpande N."/>
            <person name="von Doehren H."/>
            <person name="Ebbole D.J."/>
            <person name="Esquivel-Naranjo E.U."/>
            <person name="Fekete E."/>
            <person name="Flipphi M."/>
            <person name="Glaser F."/>
            <person name="Gomez-Rodriguez E.Y."/>
            <person name="Gruber S."/>
            <person name="Han C."/>
            <person name="Henrissat B."/>
            <person name="Hermosa R."/>
            <person name="Hernandez-Onate M."/>
            <person name="Karaffa L."/>
            <person name="Kosti I."/>
            <person name="Le Crom S."/>
            <person name="Lindquist E."/>
            <person name="Lucas S."/>
            <person name="Luebeck M."/>
            <person name="Luebeck P.S."/>
            <person name="Margeot A."/>
            <person name="Metz B."/>
            <person name="Misra M."/>
            <person name="Nevalainen H."/>
            <person name="Omann M."/>
            <person name="Packer N."/>
            <person name="Perrone G."/>
            <person name="Uresti-Rivera E.E."/>
            <person name="Salamov A."/>
            <person name="Schmoll M."/>
            <person name="Seiboth B."/>
            <person name="Shapiro H."/>
            <person name="Sukno S."/>
            <person name="Tamayo-Ramos J.A."/>
            <person name="Tisch D."/>
            <person name="Wiest A."/>
            <person name="Wilkinson H.H."/>
            <person name="Zhang M."/>
            <person name="Coutinho P.M."/>
            <person name="Kenerley C.M."/>
            <person name="Monte E."/>
            <person name="Baker S.E."/>
            <person name="Grigoriev I.V."/>
        </authorList>
    </citation>
    <scope>NUCLEOTIDE SEQUENCE [LARGE SCALE GENOMIC DNA]</scope>
    <source>
        <strain evidence="9">Gv29-8 / FGSC 10586</strain>
    </source>
</reference>
<evidence type="ECO:0000256" key="4">
    <source>
        <dbReference type="ARBA" id="ARBA00042988"/>
    </source>
</evidence>
<comment type="similarity">
    <text evidence="1">Belongs to the Gfo/Idh/MocA family.</text>
</comment>
<dbReference type="InterPro" id="IPR055170">
    <property type="entry name" value="GFO_IDH_MocA-like_dom"/>
</dbReference>
<dbReference type="InterPro" id="IPR050984">
    <property type="entry name" value="Gfo/Idh/MocA_domain"/>
</dbReference>
<organism evidence="8 9">
    <name type="scientific">Hypocrea virens (strain Gv29-8 / FGSC 10586)</name>
    <name type="common">Gliocladium virens</name>
    <name type="synonym">Trichoderma virens</name>
    <dbReference type="NCBI Taxonomy" id="413071"/>
    <lineage>
        <taxon>Eukaryota</taxon>
        <taxon>Fungi</taxon>
        <taxon>Dikarya</taxon>
        <taxon>Ascomycota</taxon>
        <taxon>Pezizomycotina</taxon>
        <taxon>Sordariomycetes</taxon>
        <taxon>Hypocreomycetidae</taxon>
        <taxon>Hypocreales</taxon>
        <taxon>Hypocreaceae</taxon>
        <taxon>Trichoderma</taxon>
    </lineage>
</organism>
<dbReference type="EMBL" id="ABDF02000073">
    <property type="protein sequence ID" value="EHK21234.1"/>
    <property type="molecule type" value="Genomic_DNA"/>
</dbReference>
<proteinExistence type="inferred from homology"/>
<dbReference type="AlphaFoldDB" id="G9MW97"/>
<protein>
    <recommendedName>
        <fullName evidence="3">D-xylose 1-dehydrogenase (NADP(+), D-xylono-1,5-lactone-forming)</fullName>
        <ecNumber evidence="3">1.1.1.179</ecNumber>
    </recommendedName>
    <alternativeName>
        <fullName evidence="4">D-xylose-NADP dehydrogenase</fullName>
    </alternativeName>
</protein>
<dbReference type="SUPFAM" id="SSF55347">
    <property type="entry name" value="Glyceraldehyde-3-phosphate dehydrogenase-like, C-terminal domain"/>
    <property type="match status" value="1"/>
</dbReference>
<dbReference type="InterPro" id="IPR000683">
    <property type="entry name" value="Gfo/Idh/MocA-like_OxRdtase_N"/>
</dbReference>
<dbReference type="InterPro" id="IPR036291">
    <property type="entry name" value="NAD(P)-bd_dom_sf"/>
</dbReference>
<gene>
    <name evidence="8" type="ORF">TRIVIDRAFT_192258</name>
</gene>
<dbReference type="Proteomes" id="UP000007115">
    <property type="component" value="Unassembled WGS sequence"/>
</dbReference>
<comment type="caution">
    <text evidence="8">The sequence shown here is derived from an EMBL/GenBank/DDBJ whole genome shotgun (WGS) entry which is preliminary data.</text>
</comment>
<dbReference type="OrthoDB" id="6417021at2759"/>
<keyword evidence="2" id="KW-0560">Oxidoreductase</keyword>
<dbReference type="Pfam" id="PF22725">
    <property type="entry name" value="GFO_IDH_MocA_C3"/>
    <property type="match status" value="1"/>
</dbReference>
<dbReference type="eggNOG" id="KOG2741">
    <property type="taxonomic scope" value="Eukaryota"/>
</dbReference>
<evidence type="ECO:0000256" key="3">
    <source>
        <dbReference type="ARBA" id="ARBA00038984"/>
    </source>
</evidence>
<dbReference type="GO" id="GO:0000166">
    <property type="term" value="F:nucleotide binding"/>
    <property type="evidence" value="ECO:0007669"/>
    <property type="project" value="InterPro"/>
</dbReference>
<comment type="catalytic activity">
    <reaction evidence="5">
        <text>D-xylose + NADP(+) = D-xylono-1,5-lactone + NADPH + H(+)</text>
        <dbReference type="Rhea" id="RHEA:22000"/>
        <dbReference type="ChEBI" id="CHEBI:15378"/>
        <dbReference type="ChEBI" id="CHEBI:15867"/>
        <dbReference type="ChEBI" id="CHEBI:53455"/>
        <dbReference type="ChEBI" id="CHEBI:57783"/>
        <dbReference type="ChEBI" id="CHEBI:58349"/>
        <dbReference type="EC" id="1.1.1.179"/>
    </reaction>
</comment>
<dbReference type="PANTHER" id="PTHR22604:SF105">
    <property type="entry name" value="TRANS-1,2-DIHYDROBENZENE-1,2-DIOL DEHYDROGENASE"/>
    <property type="match status" value="1"/>
</dbReference>
<name>G9MW97_HYPVG</name>
<dbReference type="STRING" id="413071.G9MW97"/>
<dbReference type="PANTHER" id="PTHR22604">
    <property type="entry name" value="OXIDOREDUCTASES"/>
    <property type="match status" value="1"/>
</dbReference>
<feature type="domain" description="Gfo/Idh/MocA-like oxidoreductase N-terminal" evidence="6">
    <location>
        <begin position="27"/>
        <end position="132"/>
    </location>
</feature>
<dbReference type="Gene3D" id="3.30.360.10">
    <property type="entry name" value="Dihydrodipicolinate Reductase, domain 2"/>
    <property type="match status" value="1"/>
</dbReference>
<dbReference type="GO" id="GO:0047837">
    <property type="term" value="F:D-xylose 1-dehydrogenase (NADP+) activity"/>
    <property type="evidence" value="ECO:0007669"/>
    <property type="project" value="UniProtKB-EC"/>
</dbReference>
<evidence type="ECO:0000313" key="9">
    <source>
        <dbReference type="Proteomes" id="UP000007115"/>
    </source>
</evidence>
<keyword evidence="9" id="KW-1185">Reference proteome</keyword>
<evidence type="ECO:0000256" key="5">
    <source>
        <dbReference type="ARBA" id="ARBA00049233"/>
    </source>
</evidence>
<sequence>MAGLFTFLHRNYKASNPPIVPKSSDPIRFGILGAANIGPDALFIPARSHPEVVIQAVAARDKAKAKAYADKHGIPVVLDSYDALINDASIDVVYIALPNGLHFQWALAALEKGKHVLLEKPSVSNATEAELLFHSPLLSKPGAPVLLDAVHYNFHPTWQYFMSQINQTDVVYASHTVLVPTGIIKPTDIRYNYDLAGGAIMDLGSYGISALRAIFAAEPESCVECTVKPTVPPASELCDAEYTAKLQFPGGAIGEIRGTYDVPWLKFRLPNLEVLHRPTEVPDDSIEPNQVKIRTRKVVFYGHMFATIYNRIDTEDTFEVRNRDDQQPIKKWTEKISKSAHSFREIGMEQPGETYWKSYRYQLEEFVQRIKGRSGNGIWVSADESIAQMKAIDMVYAKSGFGVRPSHERQVS</sequence>
<dbReference type="Pfam" id="PF01408">
    <property type="entry name" value="GFO_IDH_MocA"/>
    <property type="match status" value="1"/>
</dbReference>
<dbReference type="EC" id="1.1.1.179" evidence="3"/>
<dbReference type="Gene3D" id="3.40.50.720">
    <property type="entry name" value="NAD(P)-binding Rossmann-like Domain"/>
    <property type="match status" value="1"/>
</dbReference>
<accession>G9MW97</accession>
<dbReference type="HOGENOM" id="CLU_023194_5_2_1"/>
<dbReference type="RefSeq" id="XP_013955428.1">
    <property type="nucleotide sequence ID" value="XM_014099953.1"/>
</dbReference>
<dbReference type="VEuPathDB" id="FungiDB:TRIVIDRAFT_192258"/>
<dbReference type="OMA" id="YQFHPAW"/>
<dbReference type="GeneID" id="25789632"/>
<evidence type="ECO:0000259" key="6">
    <source>
        <dbReference type="Pfam" id="PF01408"/>
    </source>
</evidence>